<evidence type="ECO:0000313" key="2">
    <source>
        <dbReference type="EMBL" id="NCI48516.1"/>
    </source>
</evidence>
<keyword evidence="3" id="KW-1185">Reference proteome</keyword>
<feature type="transmembrane region" description="Helical" evidence="1">
    <location>
        <begin position="150"/>
        <end position="168"/>
    </location>
</feature>
<dbReference type="PANTHER" id="PTHR37422:SF13">
    <property type="entry name" value="LIPOPOLYSACCHARIDE BIOSYNTHESIS PROTEIN PA4999-RELATED"/>
    <property type="match status" value="1"/>
</dbReference>
<protein>
    <recommendedName>
        <fullName evidence="4">O-Antigen ligase</fullName>
    </recommendedName>
</protein>
<dbReference type="EMBL" id="JAACJS010000002">
    <property type="protein sequence ID" value="NCI48516.1"/>
    <property type="molecule type" value="Genomic_DNA"/>
</dbReference>
<proteinExistence type="predicted"/>
<feature type="transmembrane region" description="Helical" evidence="1">
    <location>
        <begin position="109"/>
        <end position="130"/>
    </location>
</feature>
<gene>
    <name evidence="2" type="ORF">GWC95_01185</name>
</gene>
<feature type="transmembrane region" description="Helical" evidence="1">
    <location>
        <begin position="198"/>
        <end position="217"/>
    </location>
</feature>
<feature type="transmembrane region" description="Helical" evidence="1">
    <location>
        <begin position="175"/>
        <end position="192"/>
    </location>
</feature>
<keyword evidence="1" id="KW-0472">Membrane</keyword>
<dbReference type="InterPro" id="IPR051533">
    <property type="entry name" value="WaaL-like"/>
</dbReference>
<dbReference type="PANTHER" id="PTHR37422">
    <property type="entry name" value="TEICHURONIC ACID BIOSYNTHESIS PROTEIN TUAE"/>
    <property type="match status" value="1"/>
</dbReference>
<reference evidence="2 3" key="1">
    <citation type="submission" date="2020-01" db="EMBL/GenBank/DDBJ databases">
        <title>Genome analysis.</title>
        <authorList>
            <person name="Wu S."/>
            <person name="Wang G."/>
        </authorList>
    </citation>
    <scope>NUCLEOTIDE SEQUENCE [LARGE SCALE GENOMIC DNA]</scope>
    <source>
        <strain evidence="2 3">SYL130</strain>
    </source>
</reference>
<keyword evidence="1" id="KW-0812">Transmembrane</keyword>
<evidence type="ECO:0000313" key="3">
    <source>
        <dbReference type="Proteomes" id="UP000753802"/>
    </source>
</evidence>
<sequence length="399" mass="44162">MMQSGSKNNWQQLWVFGLLVALLIGLLVSRAVVSFASVLVVVPFFFNARKMEPACLFAIALLMLPPLVSGLWSEDKASWWNSVSIKLPLLTLMLGLCSVEFSFARWKQLVFVLLFIAAAGCCWSLSQYSFAIQEAYLRAKTLPTLMDNDHIRFSWLAAVAVFLGLYCLVEEKKTVVKIFLSLVVLFLIIYLHILAAKTGLACLYGGGILYFFHLVFIQKKWRTGAALAVAVVVMAFAAYKTIPTLRNRIQYVVYDFQHYSKGNAMPGYSDGARWLSMRAGYAVMTANRVTGVGAGDVLMAVNKWHDANNPQSPASDRFLPASEWLVYGAAAGWPGFLFFTGGLLLLLYATTSKNALSFVLSATTLIPFLIDDTLEGQYGVVILAFIAFFGQRKLTKPNA</sequence>
<dbReference type="Proteomes" id="UP000753802">
    <property type="component" value="Unassembled WGS sequence"/>
</dbReference>
<name>A0ABW9ZUH6_9BACT</name>
<evidence type="ECO:0000256" key="1">
    <source>
        <dbReference type="SAM" id="Phobius"/>
    </source>
</evidence>
<organism evidence="2 3">
    <name type="scientific">Sediminibacterium roseum</name>
    <dbReference type="NCBI Taxonomy" id="1978412"/>
    <lineage>
        <taxon>Bacteria</taxon>
        <taxon>Pseudomonadati</taxon>
        <taxon>Bacteroidota</taxon>
        <taxon>Chitinophagia</taxon>
        <taxon>Chitinophagales</taxon>
        <taxon>Chitinophagaceae</taxon>
        <taxon>Sediminibacterium</taxon>
    </lineage>
</organism>
<feature type="transmembrane region" description="Helical" evidence="1">
    <location>
        <begin position="12"/>
        <end position="42"/>
    </location>
</feature>
<feature type="transmembrane region" description="Helical" evidence="1">
    <location>
        <begin position="224"/>
        <end position="242"/>
    </location>
</feature>
<accession>A0ABW9ZUH6</accession>
<dbReference type="RefSeq" id="WP_161816838.1">
    <property type="nucleotide sequence ID" value="NZ_JAACJS010000002.1"/>
</dbReference>
<evidence type="ECO:0008006" key="4">
    <source>
        <dbReference type="Google" id="ProtNLM"/>
    </source>
</evidence>
<comment type="caution">
    <text evidence="2">The sequence shown here is derived from an EMBL/GenBank/DDBJ whole genome shotgun (WGS) entry which is preliminary data.</text>
</comment>
<feature type="transmembrane region" description="Helical" evidence="1">
    <location>
        <begin position="324"/>
        <end position="347"/>
    </location>
</feature>
<feature type="transmembrane region" description="Helical" evidence="1">
    <location>
        <begin position="54"/>
        <end position="72"/>
    </location>
</feature>
<keyword evidence="1" id="KW-1133">Transmembrane helix</keyword>